<feature type="region of interest" description="Disordered" evidence="1">
    <location>
        <begin position="53"/>
        <end position="80"/>
    </location>
</feature>
<feature type="compositionally biased region" description="Basic and acidic residues" evidence="1">
    <location>
        <begin position="57"/>
        <end position="80"/>
    </location>
</feature>
<organism evidence="3 4">
    <name type="scientific">Aquatica leii</name>
    <dbReference type="NCBI Taxonomy" id="1421715"/>
    <lineage>
        <taxon>Eukaryota</taxon>
        <taxon>Metazoa</taxon>
        <taxon>Ecdysozoa</taxon>
        <taxon>Arthropoda</taxon>
        <taxon>Hexapoda</taxon>
        <taxon>Insecta</taxon>
        <taxon>Pterygota</taxon>
        <taxon>Neoptera</taxon>
        <taxon>Endopterygota</taxon>
        <taxon>Coleoptera</taxon>
        <taxon>Polyphaga</taxon>
        <taxon>Elateriformia</taxon>
        <taxon>Elateroidea</taxon>
        <taxon>Lampyridae</taxon>
        <taxon>Luciolinae</taxon>
        <taxon>Aquatica</taxon>
    </lineage>
</organism>
<reference evidence="4" key="1">
    <citation type="submission" date="2023-01" db="EMBL/GenBank/DDBJ databases">
        <title>Key to firefly adult light organ development and bioluminescence: homeobox transcription factors regulate luciferase expression and transportation to peroxisome.</title>
        <authorList>
            <person name="Fu X."/>
        </authorList>
    </citation>
    <scope>NUCLEOTIDE SEQUENCE [LARGE SCALE GENOMIC DNA]</scope>
</reference>
<dbReference type="PANTHER" id="PTHR33667:SF7">
    <property type="entry name" value="RIKEN CDNA 1810020O05 GENE"/>
    <property type="match status" value="1"/>
</dbReference>
<name>A0AAN7QKA8_9COLE</name>
<dbReference type="Pfam" id="PF15084">
    <property type="entry name" value="DUF4550"/>
    <property type="match status" value="1"/>
</dbReference>
<keyword evidence="4" id="KW-1185">Reference proteome</keyword>
<evidence type="ECO:0000256" key="1">
    <source>
        <dbReference type="SAM" id="MobiDB-lite"/>
    </source>
</evidence>
<dbReference type="InterPro" id="IPR027876">
    <property type="entry name" value="DUF4550"/>
</dbReference>
<protein>
    <recommendedName>
        <fullName evidence="2">DUF4550 domain-containing protein</fullName>
    </recommendedName>
</protein>
<comment type="caution">
    <text evidence="3">The sequence shown here is derived from an EMBL/GenBank/DDBJ whole genome shotgun (WGS) entry which is preliminary data.</text>
</comment>
<feature type="compositionally biased region" description="Basic and acidic residues" evidence="1">
    <location>
        <begin position="141"/>
        <end position="150"/>
    </location>
</feature>
<feature type="region of interest" description="Disordered" evidence="1">
    <location>
        <begin position="119"/>
        <end position="173"/>
    </location>
</feature>
<evidence type="ECO:0000313" key="3">
    <source>
        <dbReference type="EMBL" id="KAK4882063.1"/>
    </source>
</evidence>
<feature type="domain" description="DUF4550" evidence="2">
    <location>
        <begin position="196"/>
        <end position="287"/>
    </location>
</feature>
<evidence type="ECO:0000313" key="4">
    <source>
        <dbReference type="Proteomes" id="UP001353858"/>
    </source>
</evidence>
<gene>
    <name evidence="3" type="ORF">RN001_005382</name>
</gene>
<dbReference type="PANTHER" id="PTHR33667">
    <property type="entry name" value="SI:DKEY-57N24.6"/>
    <property type="match status" value="1"/>
</dbReference>
<evidence type="ECO:0000259" key="2">
    <source>
        <dbReference type="Pfam" id="PF15084"/>
    </source>
</evidence>
<dbReference type="AlphaFoldDB" id="A0AAN7QKA8"/>
<dbReference type="EMBL" id="JARPUR010000002">
    <property type="protein sequence ID" value="KAK4882063.1"/>
    <property type="molecule type" value="Genomic_DNA"/>
</dbReference>
<feature type="compositionally biased region" description="Basic and acidic residues" evidence="1">
    <location>
        <begin position="393"/>
        <end position="422"/>
    </location>
</feature>
<dbReference type="Proteomes" id="UP001353858">
    <property type="component" value="Unassembled WGS sequence"/>
</dbReference>
<feature type="region of interest" description="Disordered" evidence="1">
    <location>
        <begin position="385"/>
        <end position="422"/>
    </location>
</feature>
<accession>A0AAN7QKA8</accession>
<proteinExistence type="predicted"/>
<sequence length="924" mass="106613">MPRRSITVDELIHNLVDYFNQEKQNNGPLIPLTAVHARVSDALKIDTKTISNALRHQNQDENKENEPQRKSLKTKDMDERQKSEIRTTIYNMYINHEHVTLDTLLTKIKERAIHLTDLPQDSAKSGLSEKSKKGKKSNKQKNGESDEGKDANQNGSQKQAKKSKKQKEVKVTPVKEEPVNIQPKHVFQVAQRIHAVHIEYELLPGHPKYQLDVLCWGKIAKIFSFDGDIALKCFVKNDVAWIPVTVKHVINPFSDEYVLKLYEHVIDYNLIETPGKLGKSARADRSKVYYIKEADIDSVEKFTLAYPTDPNINPSEDNILEKEIQNMLWKCVDTPGTEVPEEVVYRLEFLQDPLHKHYINKIIDQVVKKEKVKCKEFTLICPPPETDANLEENENKPKNSKKEKGNKSKKNTKSDKKKKADATESLKISVPGEIFFTDPNLSIYKLKTCSNKIFQAFVITTASDVMTKAQKYKLNPLIIKIGKISNLPVELLRKHKFKEIYAYYSIPYIGQCTTIRRPLDQSITFNEGHAHFLHTVSKLKLTEFMQTQQLVVQIIGERDKESSVSPRLFGSETEDVMISKLVNTSTCTRILQTPLFKPTTITLAVACFNISSLLKPTWDFKEIANCHLPDCMLFRKQKSPEVLEFIDTFTMNEVNLDDFKKYKGCNPLTEETLIEFGTTLSIEVYLNAPLRGVLEIFSQPTVYNRLLFIVNDIKTARFFFHLIMLHNQQILGPETILVNYLKGGVKQNEFVERRVTIDYENLNSVITGFILNNTQSYAFFIEGLMNGLINKIWTQIQDSKTSLMKLFYNSDYLFENRMYQELIRFGGLYLINLSIPLFDILNQELLYLEGNVPTPCWEALKKLDLLFSSRTFEVMHHYNLFPTIKELLSLDMEFGVPHTWVENINSVHLKDCRFKSSETESDYT</sequence>